<feature type="region of interest" description="Disordered" evidence="1">
    <location>
        <begin position="37"/>
        <end position="58"/>
    </location>
</feature>
<feature type="region of interest" description="Disordered" evidence="1">
    <location>
        <begin position="998"/>
        <end position="1023"/>
    </location>
</feature>
<feature type="compositionally biased region" description="Polar residues" evidence="1">
    <location>
        <begin position="377"/>
        <end position="393"/>
    </location>
</feature>
<feature type="region of interest" description="Disordered" evidence="1">
    <location>
        <begin position="365"/>
        <end position="447"/>
    </location>
</feature>
<feature type="compositionally biased region" description="Basic and acidic residues" evidence="1">
    <location>
        <begin position="1002"/>
        <end position="1014"/>
    </location>
</feature>
<evidence type="ECO:0000256" key="1">
    <source>
        <dbReference type="SAM" id="MobiDB-lite"/>
    </source>
</evidence>
<feature type="compositionally biased region" description="Polar residues" evidence="1">
    <location>
        <begin position="37"/>
        <end position="51"/>
    </location>
</feature>
<dbReference type="Proteomes" id="UP000186583">
    <property type="component" value="Unassembled WGS sequence"/>
</dbReference>
<evidence type="ECO:0000313" key="2">
    <source>
        <dbReference type="EMBL" id="OLN96670.1"/>
    </source>
</evidence>
<feature type="region of interest" description="Disordered" evidence="1">
    <location>
        <begin position="695"/>
        <end position="715"/>
    </location>
</feature>
<feature type="region of interest" description="Disordered" evidence="1">
    <location>
        <begin position="927"/>
        <end position="946"/>
    </location>
</feature>
<feature type="compositionally biased region" description="Polar residues" evidence="1">
    <location>
        <begin position="849"/>
        <end position="863"/>
    </location>
</feature>
<feature type="region of interest" description="Disordered" evidence="1">
    <location>
        <begin position="822"/>
        <end position="913"/>
    </location>
</feature>
<dbReference type="STRING" id="708187.A0A1Q8S5H6"/>
<feature type="compositionally biased region" description="Basic and acidic residues" evidence="1">
    <location>
        <begin position="464"/>
        <end position="480"/>
    </location>
</feature>
<reference evidence="2 3" key="1">
    <citation type="submission" date="2016-11" db="EMBL/GenBank/DDBJ databases">
        <title>Draft Genome Assembly of Colletotrichum chlorophyti a pathogen of herbaceous plants.</title>
        <authorList>
            <person name="Gan P."/>
            <person name="Narusaka M."/>
            <person name="Tsushima A."/>
            <person name="Narusaka Y."/>
            <person name="Takano Y."/>
            <person name="Shirasu K."/>
        </authorList>
    </citation>
    <scope>NUCLEOTIDE SEQUENCE [LARGE SCALE GENOMIC DNA]</scope>
    <source>
        <strain evidence="2 3">NTL11</strain>
    </source>
</reference>
<sequence length="1068" mass="118355">METGPEDLTRVGCARVETINRCHEQNGLHDQQSIRFAGQGSRNNRPPSQENDGPFETGAIRRRRTLNSAEHRSRSQASYVADTPLVSTYTISYINSLPSVDSCGPVDECARLSSSKGQLRRSRSMFAPLNASSETHKLDFDRHSPEQMHAHYVLGRESNEDAKESIALSKQSQRMRAPKSMSFLKVRGAVRASVRQQNDMAVQAAEDNFREEVENQRHLKSRPSAFFLRRKRSQCSISLRKSMRDCSNETESAHSISNLTINKDASLRKKAGKVSNSLKVKLKTLFRRNKKDDVGLASTDAQPADAATEITFIDAEEDDAYMQIEDPVMTEDCSILQVRSRLPSLHTVSSAQKLCSRQGSIESIGSERNVSDEKSRVTSWASSGTHTLNSHSTWVGERDQQRLSVIKENGSHFSSSSIRRRSPGSRNPFEFEPQSPPEATQPFNALPPVDSARIYSALMKRLNDAKRKERRTQQSRKDPGRTQSPVRHASKQLPEFYEEIVDNFDRRDPPTIRCVLEEDDVFRDGSCKYAAQNDVDMEIAAYDKRAVPSSSGSVIHHLARSSSGATVASYKQNPAPANSDGEDALQSKASMTQGQDTILPPKALSTRNSVFFGSPACHLFRTTSPYRKALQESMKENMPATDHIRSPTASTLNLDMIPSIRRPNLSQEDPQDPRLAYSESVYSQELRSPMANFRTMASEPSSGPDVPLSHPHYGKADEDLRKAHSASMYQDAPGDRGADTNTPSALHRGALDIQDASHEPTRFIPTMPTDRTASYASSVEWKMWLSANASATNLHSASAGTPTVAEIRYAKTSMPNARGHVRERAEIEGTEPTVSWRPKNPDKVRLQTPLRTMSNNPRQTSSAGRIESAGKPAKFSTPSRDENAAPSSDGPAARQFRGFHDPPPIPPRSSLRTVPSMPLMQRRLSQSNIPVKSAEKTASKKRSVDIMPNPKAVELSSRTKSRSPVKLVRHAGLRKELKPYSSSPGLIMAVEQQFSLPMTHSSSDRRSPLEKEGPASRLLNHSGLIRAENSGVTDLNEYQAETVGSQQMLENFVSGRERASANDSRAFL</sequence>
<proteinExistence type="predicted"/>
<feature type="region of interest" description="Disordered" evidence="1">
    <location>
        <begin position="562"/>
        <end position="588"/>
    </location>
</feature>
<protein>
    <submittedName>
        <fullName evidence="2">Uncharacterized protein</fullName>
    </submittedName>
</protein>
<feature type="compositionally biased region" description="Polar residues" evidence="1">
    <location>
        <begin position="562"/>
        <end position="576"/>
    </location>
</feature>
<evidence type="ECO:0000313" key="3">
    <source>
        <dbReference type="Proteomes" id="UP000186583"/>
    </source>
</evidence>
<name>A0A1Q8S5H6_9PEZI</name>
<accession>A0A1Q8S5H6</accession>
<dbReference type="OrthoDB" id="206201at2759"/>
<feature type="region of interest" description="Disordered" evidence="1">
    <location>
        <begin position="464"/>
        <end position="492"/>
    </location>
</feature>
<organism evidence="2 3">
    <name type="scientific">Colletotrichum chlorophyti</name>
    <dbReference type="NCBI Taxonomy" id="708187"/>
    <lineage>
        <taxon>Eukaryota</taxon>
        <taxon>Fungi</taxon>
        <taxon>Dikarya</taxon>
        <taxon>Ascomycota</taxon>
        <taxon>Pezizomycotina</taxon>
        <taxon>Sordariomycetes</taxon>
        <taxon>Hypocreomycetidae</taxon>
        <taxon>Glomerellales</taxon>
        <taxon>Glomerellaceae</taxon>
        <taxon>Colletotrichum</taxon>
    </lineage>
</organism>
<dbReference type="EMBL" id="MPGH01000017">
    <property type="protein sequence ID" value="OLN96670.1"/>
    <property type="molecule type" value="Genomic_DNA"/>
</dbReference>
<feature type="compositionally biased region" description="Basic and acidic residues" evidence="1">
    <location>
        <begin position="933"/>
        <end position="944"/>
    </location>
</feature>
<gene>
    <name evidence="2" type="ORF">CCHL11_00783</name>
</gene>
<keyword evidence="3" id="KW-1185">Reference proteome</keyword>
<dbReference type="AlphaFoldDB" id="A0A1Q8S5H6"/>
<comment type="caution">
    <text evidence="2">The sequence shown here is derived from an EMBL/GenBank/DDBJ whole genome shotgun (WGS) entry which is preliminary data.</text>
</comment>